<evidence type="ECO:0000313" key="3">
    <source>
        <dbReference type="Proteomes" id="UP000054596"/>
    </source>
</evidence>
<dbReference type="InterPro" id="IPR002636">
    <property type="entry name" value="DUF29"/>
</dbReference>
<feature type="region of interest" description="Disordered" evidence="1">
    <location>
        <begin position="1"/>
        <end position="24"/>
    </location>
</feature>
<evidence type="ECO:0000313" key="2">
    <source>
        <dbReference type="EMBL" id="SAK77993.1"/>
    </source>
</evidence>
<dbReference type="STRING" id="1777143.AWB82_05044"/>
<protein>
    <recommendedName>
        <fullName evidence="4">DUF29 domain-containing protein</fullName>
    </recommendedName>
</protein>
<dbReference type="Pfam" id="PF01724">
    <property type="entry name" value="DUF29"/>
    <property type="match status" value="1"/>
</dbReference>
<accession>A0A158C6N9</accession>
<feature type="compositionally biased region" description="Polar residues" evidence="1">
    <location>
        <begin position="1"/>
        <end position="11"/>
    </location>
</feature>
<evidence type="ECO:0008006" key="4">
    <source>
        <dbReference type="Google" id="ProtNLM"/>
    </source>
</evidence>
<proteinExistence type="predicted"/>
<keyword evidence="3" id="KW-1185">Reference proteome</keyword>
<name>A0A158C6N9_9BURK</name>
<dbReference type="Gene3D" id="1.20.1220.20">
    <property type="entry name" value="Uncharcterised protein PF01724"/>
    <property type="match status" value="1"/>
</dbReference>
<comment type="caution">
    <text evidence="2">The sequence shown here is derived from an EMBL/GenBank/DDBJ whole genome shotgun (WGS) entry which is preliminary data.</text>
</comment>
<organism evidence="2 3">
    <name type="scientific">Caballeronia glebae</name>
    <dbReference type="NCBI Taxonomy" id="1777143"/>
    <lineage>
        <taxon>Bacteria</taxon>
        <taxon>Pseudomonadati</taxon>
        <taxon>Pseudomonadota</taxon>
        <taxon>Betaproteobacteria</taxon>
        <taxon>Burkholderiales</taxon>
        <taxon>Burkholderiaceae</taxon>
        <taxon>Caballeronia</taxon>
    </lineage>
</organism>
<dbReference type="PANTHER" id="PTHR34235">
    <property type="entry name" value="SLR1203 PROTEIN-RELATED"/>
    <property type="match status" value="1"/>
</dbReference>
<dbReference type="AlphaFoldDB" id="A0A158C6N9"/>
<gene>
    <name evidence="2" type="ORF">AWB82_05044</name>
</gene>
<dbReference type="Proteomes" id="UP000054596">
    <property type="component" value="Unassembled WGS sequence"/>
</dbReference>
<dbReference type="EMBL" id="FCOJ02000043">
    <property type="protein sequence ID" value="SAK77993.1"/>
    <property type="molecule type" value="Genomic_DNA"/>
</dbReference>
<reference evidence="2" key="1">
    <citation type="submission" date="2016-01" db="EMBL/GenBank/DDBJ databases">
        <authorList>
            <person name="Peeters C."/>
        </authorList>
    </citation>
    <scope>NUCLEOTIDE SEQUENCE [LARGE SCALE GENOMIC DNA]</scope>
    <source>
        <strain evidence="2">LMG 29325</strain>
    </source>
</reference>
<evidence type="ECO:0000256" key="1">
    <source>
        <dbReference type="SAM" id="MobiDB-lite"/>
    </source>
</evidence>
<sequence length="167" mass="18955">MNKGMQTNIGDTGNEEENGSQPMGTPYEKDVVAWAEEQAALLRAGKFASIDIEHIAEEIEDVGKSEQREFASRMSVLLAHLLKWQRQKERRGASWSTTIRVQRAAIGRRLKRTPSLKPMLDDEDWISDMWGDARQQAAKEMQTGLDDLPEDCPWSMTEALAEAFYPE</sequence>